<feature type="chain" id="PRO_5039500879" evidence="1">
    <location>
        <begin position="21"/>
        <end position="142"/>
    </location>
</feature>
<dbReference type="Gene3D" id="1.20.120.10">
    <property type="entry name" value="Cytochrome c/b562"/>
    <property type="match status" value="1"/>
</dbReference>
<dbReference type="AlphaFoldDB" id="A0A9D7LMP1"/>
<dbReference type="GO" id="GO:0022900">
    <property type="term" value="P:electron transport chain"/>
    <property type="evidence" value="ECO:0007669"/>
    <property type="project" value="InterPro"/>
</dbReference>
<dbReference type="SUPFAM" id="SSF47175">
    <property type="entry name" value="Cytochromes"/>
    <property type="match status" value="1"/>
</dbReference>
<dbReference type="PROSITE" id="PS51009">
    <property type="entry name" value="CYTCII"/>
    <property type="match status" value="1"/>
</dbReference>
<dbReference type="InterPro" id="IPR010980">
    <property type="entry name" value="Cyt_c/b562"/>
</dbReference>
<feature type="signal peptide" evidence="1">
    <location>
        <begin position="1"/>
        <end position="20"/>
    </location>
</feature>
<evidence type="ECO:0000313" key="2">
    <source>
        <dbReference type="EMBL" id="MBK8889154.1"/>
    </source>
</evidence>
<sequence length="142" mass="14887">MKSKLLLALVSITVAGTAAAQAEWMGLPPLYVTMAPAGTAAARVKPEDAIKAANAIQVIANSGMGALNLPGTHKGTGWEKTRVRPGFFTNRDWVNKAAMAFTKEANEMAKVAGAGHPAATKEQLGKLSAPCKGCHDDFRIKD</sequence>
<gene>
    <name evidence="2" type="ORF">IPN75_01635</name>
</gene>
<dbReference type="GO" id="GO:0005506">
    <property type="term" value="F:iron ion binding"/>
    <property type="evidence" value="ECO:0007669"/>
    <property type="project" value="InterPro"/>
</dbReference>
<dbReference type="Pfam" id="PF01322">
    <property type="entry name" value="Cytochrom_C_2"/>
    <property type="match status" value="1"/>
</dbReference>
<evidence type="ECO:0000256" key="1">
    <source>
        <dbReference type="SAM" id="SignalP"/>
    </source>
</evidence>
<dbReference type="InterPro" id="IPR002321">
    <property type="entry name" value="Cyt_c_II"/>
</dbReference>
<protein>
    <submittedName>
        <fullName evidence="2">Cytochrome c</fullName>
    </submittedName>
</protein>
<organism evidence="2 3">
    <name type="scientific">Candidatus Dechloromonas phosphorivorans</name>
    <dbReference type="NCBI Taxonomy" id="2899244"/>
    <lineage>
        <taxon>Bacteria</taxon>
        <taxon>Pseudomonadati</taxon>
        <taxon>Pseudomonadota</taxon>
        <taxon>Betaproteobacteria</taxon>
        <taxon>Rhodocyclales</taxon>
        <taxon>Azonexaceae</taxon>
        <taxon>Dechloromonas</taxon>
    </lineage>
</organism>
<evidence type="ECO:0000313" key="3">
    <source>
        <dbReference type="Proteomes" id="UP000808146"/>
    </source>
</evidence>
<name>A0A9D7LMP1_9RHOO</name>
<accession>A0A9D7LMP1</accession>
<keyword evidence="1" id="KW-0732">Signal</keyword>
<comment type="caution">
    <text evidence="2">The sequence shown here is derived from an EMBL/GenBank/DDBJ whole genome shotgun (WGS) entry which is preliminary data.</text>
</comment>
<dbReference type="GO" id="GO:0020037">
    <property type="term" value="F:heme binding"/>
    <property type="evidence" value="ECO:0007669"/>
    <property type="project" value="InterPro"/>
</dbReference>
<dbReference type="GO" id="GO:0009055">
    <property type="term" value="F:electron transfer activity"/>
    <property type="evidence" value="ECO:0007669"/>
    <property type="project" value="InterPro"/>
</dbReference>
<proteinExistence type="predicted"/>
<dbReference type="EMBL" id="JADKBR010000001">
    <property type="protein sequence ID" value="MBK8889154.1"/>
    <property type="molecule type" value="Genomic_DNA"/>
</dbReference>
<dbReference type="Proteomes" id="UP000808146">
    <property type="component" value="Unassembled WGS sequence"/>
</dbReference>
<reference evidence="2" key="1">
    <citation type="submission" date="2020-10" db="EMBL/GenBank/DDBJ databases">
        <title>Connecting structure to function with the recovery of over 1000 high-quality activated sludge metagenome-assembled genomes encoding full-length rRNA genes using long-read sequencing.</title>
        <authorList>
            <person name="Singleton C.M."/>
            <person name="Petriglieri F."/>
            <person name="Kristensen J.M."/>
            <person name="Kirkegaard R.H."/>
            <person name="Michaelsen T.Y."/>
            <person name="Andersen M.H."/>
            <person name="Karst S.M."/>
            <person name="Dueholm M.S."/>
            <person name="Nielsen P.H."/>
            <person name="Albertsen M."/>
        </authorList>
    </citation>
    <scope>NUCLEOTIDE SEQUENCE</scope>
    <source>
        <strain evidence="2">OdNE_18-Q3-R46-58_BAT3C.305</strain>
    </source>
</reference>